<protein>
    <submittedName>
        <fullName evidence="1">Uncharacterized protein</fullName>
    </submittedName>
</protein>
<organism evidence="1">
    <name type="scientific">Manihot esculenta</name>
    <name type="common">Cassava</name>
    <name type="synonym">Jatropha manihot</name>
    <dbReference type="NCBI Taxonomy" id="3983"/>
    <lineage>
        <taxon>Eukaryota</taxon>
        <taxon>Viridiplantae</taxon>
        <taxon>Streptophyta</taxon>
        <taxon>Embryophyta</taxon>
        <taxon>Tracheophyta</taxon>
        <taxon>Spermatophyta</taxon>
        <taxon>Magnoliopsida</taxon>
        <taxon>eudicotyledons</taxon>
        <taxon>Gunneridae</taxon>
        <taxon>Pentapetalae</taxon>
        <taxon>rosids</taxon>
        <taxon>fabids</taxon>
        <taxon>Malpighiales</taxon>
        <taxon>Euphorbiaceae</taxon>
        <taxon>Crotonoideae</taxon>
        <taxon>Manihoteae</taxon>
        <taxon>Manihot</taxon>
    </lineage>
</organism>
<accession>A0A2C9V6L6</accession>
<proteinExistence type="predicted"/>
<sequence length="183" mass="20714">MGKMLETIQVLKSSIHISEDSWSSGSELELTIQEEKLKDFNAKKTILLEDTTILHGGGDNKLMEEILQDNNLVGKTSKADGGKEATVLLNTTLYTSVDKEKTQEGLSRLSSGVIILKIGEASEAKIIFWSIVIKEQFRQEQLFATYLQPNWKVGGFYSCEFLISMEVELEISRRQRKKFISYV</sequence>
<dbReference type="AlphaFoldDB" id="A0A2C9V6L6"/>
<dbReference type="STRING" id="3983.A0A2C9V6L6"/>
<dbReference type="EMBL" id="CM004395">
    <property type="protein sequence ID" value="OAY40169.1"/>
    <property type="molecule type" value="Genomic_DNA"/>
</dbReference>
<name>A0A2C9V6L6_MANES</name>
<gene>
    <name evidence="1" type="ORF">MANES_09G001300</name>
</gene>
<reference evidence="1" key="1">
    <citation type="submission" date="2016-02" db="EMBL/GenBank/DDBJ databases">
        <title>WGS assembly of Manihot esculenta.</title>
        <authorList>
            <person name="Bredeson J.V."/>
            <person name="Prochnik S.E."/>
            <person name="Lyons J.B."/>
            <person name="Schmutz J."/>
            <person name="Grimwood J."/>
            <person name="Vrebalov J."/>
            <person name="Bart R.S."/>
            <person name="Amuge T."/>
            <person name="Ferguson M.E."/>
            <person name="Green R."/>
            <person name="Putnam N."/>
            <person name="Stites J."/>
            <person name="Rounsley S."/>
            <person name="Rokhsar D.S."/>
        </authorList>
    </citation>
    <scope>NUCLEOTIDE SEQUENCE [LARGE SCALE GENOMIC DNA]</scope>
    <source>
        <tissue evidence="1">Leaf</tissue>
    </source>
</reference>
<evidence type="ECO:0000313" key="1">
    <source>
        <dbReference type="EMBL" id="OAY40169.1"/>
    </source>
</evidence>